<dbReference type="AlphaFoldDB" id="A0A914DVX2"/>
<dbReference type="Proteomes" id="UP000887540">
    <property type="component" value="Unplaced"/>
</dbReference>
<organism evidence="3 4">
    <name type="scientific">Acrobeloides nanus</name>
    <dbReference type="NCBI Taxonomy" id="290746"/>
    <lineage>
        <taxon>Eukaryota</taxon>
        <taxon>Metazoa</taxon>
        <taxon>Ecdysozoa</taxon>
        <taxon>Nematoda</taxon>
        <taxon>Chromadorea</taxon>
        <taxon>Rhabditida</taxon>
        <taxon>Tylenchina</taxon>
        <taxon>Cephalobomorpha</taxon>
        <taxon>Cephaloboidea</taxon>
        <taxon>Cephalobidae</taxon>
        <taxon>Acrobeloides</taxon>
    </lineage>
</organism>
<protein>
    <submittedName>
        <fullName evidence="4">Uncharacterized protein</fullName>
    </submittedName>
</protein>
<feature type="compositionally biased region" description="Basic and acidic residues" evidence="2">
    <location>
        <begin position="482"/>
        <end position="496"/>
    </location>
</feature>
<feature type="coiled-coil region" evidence="1">
    <location>
        <begin position="444"/>
        <end position="471"/>
    </location>
</feature>
<sequence>MTLDDYKWKKAVKIVGKERFKCFSKDDSDFYYIFQRKERNRINYFCYFCKQIKVLFLNGKLKADDNEKKLIGEVPYISIHVDCTIALKKDHKSIDDGHFCRYFIRKGNGHIISNGKRKRIVPGNIEKNYGQVIYIKDNKNIITISKSHNFEISWRQYKTGKNHRLFHCIRCKELNAQFDKDSKRSIPYIKVVNDYIMDCDPDFPANDHFCFDAQVNTRKIAEKIPGTKQYRVPSAKSKKYYVFDYHKGSTYHCSDCWKIHNHGRKKDKDRKNYKLKYINIYENGVIIDCDVDKGHICGDIDTDYIEINSKRYKRNANNCDYGKAIFLNTVQTRVITTSQVFTGKKFVWSSYKKTPKYTLFKCVGCKKLHKIKVPFVKVIGGRLKVYNPDFPKYEHVCISNNLDQTTDMDIKRKTCYYKSSKSKNCTSPIHMITDITREQTTIPIKKLRKRIKKELIESKETEAQKRIAQEEPIVKQVKKEVKEREEEVKLPSRKTQETSSLPSDIANHNMEKEALLRQAKEHLKTISDALNEFEEKPSFFSCDN</sequence>
<proteinExistence type="predicted"/>
<name>A0A914DVX2_9BILA</name>
<evidence type="ECO:0000256" key="1">
    <source>
        <dbReference type="SAM" id="Coils"/>
    </source>
</evidence>
<reference evidence="4" key="1">
    <citation type="submission" date="2022-11" db="UniProtKB">
        <authorList>
            <consortium name="WormBaseParasite"/>
        </authorList>
    </citation>
    <scope>IDENTIFICATION</scope>
</reference>
<evidence type="ECO:0000313" key="3">
    <source>
        <dbReference type="Proteomes" id="UP000887540"/>
    </source>
</evidence>
<evidence type="ECO:0000256" key="2">
    <source>
        <dbReference type="SAM" id="MobiDB-lite"/>
    </source>
</evidence>
<evidence type="ECO:0000313" key="4">
    <source>
        <dbReference type="WBParaSite" id="ACRNAN_scaffold4209.g14150.t1"/>
    </source>
</evidence>
<keyword evidence="3" id="KW-1185">Reference proteome</keyword>
<feature type="region of interest" description="Disordered" evidence="2">
    <location>
        <begin position="482"/>
        <end position="512"/>
    </location>
</feature>
<accession>A0A914DVX2</accession>
<dbReference type="WBParaSite" id="ACRNAN_scaffold4209.g14150.t1">
    <property type="protein sequence ID" value="ACRNAN_scaffold4209.g14150.t1"/>
    <property type="gene ID" value="ACRNAN_scaffold4209.g14150"/>
</dbReference>
<keyword evidence="1" id="KW-0175">Coiled coil</keyword>